<gene>
    <name evidence="1" type="ORF">Hamer_G013600</name>
</gene>
<sequence>MRAASLDVLCDFVIKAWDKVRETEIKSFKKCGISNAMDGTEDYLLWDTDDAADAPDLDWDPYDDNVNNETQDVYDELFASDDSSEFDGL</sequence>
<accession>A0A8J5KIR3</accession>
<dbReference type="EMBL" id="JAHLQT010013773">
    <property type="protein sequence ID" value="KAG7170740.1"/>
    <property type="molecule type" value="Genomic_DNA"/>
</dbReference>
<name>A0A8J5KIR3_HOMAM</name>
<comment type="caution">
    <text evidence="1">The sequence shown here is derived from an EMBL/GenBank/DDBJ whole genome shotgun (WGS) entry which is preliminary data.</text>
</comment>
<evidence type="ECO:0000313" key="2">
    <source>
        <dbReference type="Proteomes" id="UP000747542"/>
    </source>
</evidence>
<keyword evidence="2" id="KW-1185">Reference proteome</keyword>
<proteinExistence type="predicted"/>
<reference evidence="1" key="1">
    <citation type="journal article" date="2021" name="Sci. Adv.">
        <title>The American lobster genome reveals insights on longevity, neural, and immune adaptations.</title>
        <authorList>
            <person name="Polinski J.M."/>
            <person name="Zimin A.V."/>
            <person name="Clark K.F."/>
            <person name="Kohn A.B."/>
            <person name="Sadowski N."/>
            <person name="Timp W."/>
            <person name="Ptitsyn A."/>
            <person name="Khanna P."/>
            <person name="Romanova D.Y."/>
            <person name="Williams P."/>
            <person name="Greenwood S.J."/>
            <person name="Moroz L.L."/>
            <person name="Walt D.R."/>
            <person name="Bodnar A.G."/>
        </authorList>
    </citation>
    <scope>NUCLEOTIDE SEQUENCE</scope>
    <source>
        <strain evidence="1">GMGI-L3</strain>
    </source>
</reference>
<protein>
    <submittedName>
        <fullName evidence="1">Uncharacterized protein</fullName>
    </submittedName>
</protein>
<dbReference type="AlphaFoldDB" id="A0A8J5KIR3"/>
<evidence type="ECO:0000313" key="1">
    <source>
        <dbReference type="EMBL" id="KAG7170740.1"/>
    </source>
</evidence>
<dbReference type="Proteomes" id="UP000747542">
    <property type="component" value="Unassembled WGS sequence"/>
</dbReference>
<organism evidence="1 2">
    <name type="scientific">Homarus americanus</name>
    <name type="common">American lobster</name>
    <dbReference type="NCBI Taxonomy" id="6706"/>
    <lineage>
        <taxon>Eukaryota</taxon>
        <taxon>Metazoa</taxon>
        <taxon>Ecdysozoa</taxon>
        <taxon>Arthropoda</taxon>
        <taxon>Crustacea</taxon>
        <taxon>Multicrustacea</taxon>
        <taxon>Malacostraca</taxon>
        <taxon>Eumalacostraca</taxon>
        <taxon>Eucarida</taxon>
        <taxon>Decapoda</taxon>
        <taxon>Pleocyemata</taxon>
        <taxon>Astacidea</taxon>
        <taxon>Nephropoidea</taxon>
        <taxon>Nephropidae</taxon>
        <taxon>Homarus</taxon>
    </lineage>
</organism>